<keyword evidence="4" id="KW-0067">ATP-binding</keyword>
<dbReference type="RefSeq" id="WP_019728389.1">
    <property type="nucleotide sequence ID" value="NZ_CABHIZ010000001.1"/>
</dbReference>
<keyword evidence="1" id="KW-0547">Nucleotide-binding</keyword>
<evidence type="ECO:0000256" key="2">
    <source>
        <dbReference type="ARBA" id="ARBA00022801"/>
    </source>
</evidence>
<reference evidence="6 7" key="1">
    <citation type="submission" date="2019-04" db="EMBL/GenBank/DDBJ databases">
        <title>Genome Announcement to Ensure Probiotic Safety of Lactobacillus rhamnosus UBLR-58.</title>
        <authorList>
            <person name="Sulthana A."/>
            <person name="Lakshmi S.G."/>
            <person name="Madempudi R.S."/>
        </authorList>
    </citation>
    <scope>NUCLEOTIDE SEQUENCE [LARGE SCALE GENOMIC DNA]</scope>
    <source>
        <strain evidence="6 7">UBLR-58</strain>
    </source>
</reference>
<dbReference type="AlphaFoldDB" id="A0AB74IAV2"/>
<dbReference type="Pfam" id="PF00580">
    <property type="entry name" value="UvrD-helicase"/>
    <property type="match status" value="1"/>
</dbReference>
<dbReference type="GO" id="GO:0043138">
    <property type="term" value="F:3'-5' DNA helicase activity"/>
    <property type="evidence" value="ECO:0007669"/>
    <property type="project" value="TreeGrafter"/>
</dbReference>
<dbReference type="GO" id="GO:0005524">
    <property type="term" value="F:ATP binding"/>
    <property type="evidence" value="ECO:0007669"/>
    <property type="project" value="UniProtKB-KW"/>
</dbReference>
<feature type="domain" description="UvrD-like helicase ATP-binding" evidence="5">
    <location>
        <begin position="139"/>
        <end position="193"/>
    </location>
</feature>
<evidence type="ECO:0000256" key="1">
    <source>
        <dbReference type="ARBA" id="ARBA00022741"/>
    </source>
</evidence>
<dbReference type="PANTHER" id="PTHR11070:SF30">
    <property type="entry name" value="F-BOX DNA HELICASE 1"/>
    <property type="match status" value="1"/>
</dbReference>
<evidence type="ECO:0000259" key="5">
    <source>
        <dbReference type="Pfam" id="PF00580"/>
    </source>
</evidence>
<accession>A0AB74IAV2</accession>
<gene>
    <name evidence="6" type="ORF">E6L36_04935</name>
</gene>
<sequence>MGNRGILACAGAGKTYTICSDALSSEGRSLLITYTNKGRTSIEKQTLELNNEVPTDKVNVETWFGFLLKEIIRPYQSIYFKALKSGSPVVINYFQSIDFSTTYGRFNKYKKGTFQYFWSKGRMLRHNETVVLANILFELAGDKIIRRLEQQYSTIFFDEVQDLTGTDMDILRHLIDSRIDVVMVGDPKQFTYRTHEEHNKNSAISGVNIDKFFKILEQKGKLQVQYKQVTRRFGSALADFANSVDPSGELLAGSGEVSQSEHEGVFILPLEYLAEYHHAYSPTYLVYDSKQAKKLPNFCSEVINYGDSKGITREDIVILPNGQFDKFLLGKPLTAPTKYYIASTRARHSIAFIVKNSDKYSSIHSDWPVWKPRS</sequence>
<keyword evidence="3" id="KW-0347">Helicase</keyword>
<comment type="caution">
    <text evidence="6">The sequence shown here is derived from an EMBL/GenBank/DDBJ whole genome shotgun (WGS) entry which is preliminary data.</text>
</comment>
<dbReference type="GO" id="GO:0031297">
    <property type="term" value="P:replication fork processing"/>
    <property type="evidence" value="ECO:0007669"/>
    <property type="project" value="TreeGrafter"/>
</dbReference>
<proteinExistence type="predicted"/>
<dbReference type="GO" id="GO:0000724">
    <property type="term" value="P:double-strand break repair via homologous recombination"/>
    <property type="evidence" value="ECO:0007669"/>
    <property type="project" value="TreeGrafter"/>
</dbReference>
<dbReference type="SUPFAM" id="SSF52540">
    <property type="entry name" value="P-loop containing nucleoside triphosphate hydrolases"/>
    <property type="match status" value="1"/>
</dbReference>
<evidence type="ECO:0000313" key="6">
    <source>
        <dbReference type="EMBL" id="THC79804.1"/>
    </source>
</evidence>
<dbReference type="InterPro" id="IPR000212">
    <property type="entry name" value="DNA_helicase_UvrD/REP"/>
</dbReference>
<dbReference type="Proteomes" id="UP000307517">
    <property type="component" value="Unassembled WGS sequence"/>
</dbReference>
<keyword evidence="2" id="KW-0378">Hydrolase</keyword>
<dbReference type="EMBL" id="SSHM01000001">
    <property type="protein sequence ID" value="THC79804.1"/>
    <property type="molecule type" value="Genomic_DNA"/>
</dbReference>
<evidence type="ECO:0000256" key="4">
    <source>
        <dbReference type="ARBA" id="ARBA00022840"/>
    </source>
</evidence>
<dbReference type="Gene3D" id="3.40.50.300">
    <property type="entry name" value="P-loop containing nucleotide triphosphate hydrolases"/>
    <property type="match status" value="1"/>
</dbReference>
<name>A0AB74IAV2_LACRH</name>
<evidence type="ECO:0000313" key="7">
    <source>
        <dbReference type="Proteomes" id="UP000307517"/>
    </source>
</evidence>
<dbReference type="GO" id="GO:0016787">
    <property type="term" value="F:hydrolase activity"/>
    <property type="evidence" value="ECO:0007669"/>
    <property type="project" value="UniProtKB-KW"/>
</dbReference>
<protein>
    <recommendedName>
        <fullName evidence="5">UvrD-like helicase ATP-binding domain-containing protein</fullName>
    </recommendedName>
</protein>
<dbReference type="InterPro" id="IPR027417">
    <property type="entry name" value="P-loop_NTPase"/>
</dbReference>
<dbReference type="GO" id="GO:0003677">
    <property type="term" value="F:DNA binding"/>
    <property type="evidence" value="ECO:0007669"/>
    <property type="project" value="InterPro"/>
</dbReference>
<dbReference type="PANTHER" id="PTHR11070">
    <property type="entry name" value="UVRD / RECB / PCRA DNA HELICASE FAMILY MEMBER"/>
    <property type="match status" value="1"/>
</dbReference>
<evidence type="ECO:0000256" key="3">
    <source>
        <dbReference type="ARBA" id="ARBA00022806"/>
    </source>
</evidence>
<organism evidence="6 7">
    <name type="scientific">Lacticaseibacillus rhamnosus</name>
    <name type="common">Lactobacillus rhamnosus</name>
    <dbReference type="NCBI Taxonomy" id="47715"/>
    <lineage>
        <taxon>Bacteria</taxon>
        <taxon>Bacillati</taxon>
        <taxon>Bacillota</taxon>
        <taxon>Bacilli</taxon>
        <taxon>Lactobacillales</taxon>
        <taxon>Lactobacillaceae</taxon>
        <taxon>Lacticaseibacillus</taxon>
    </lineage>
</organism>
<dbReference type="InterPro" id="IPR014016">
    <property type="entry name" value="UvrD-like_ATP-bd"/>
</dbReference>